<dbReference type="AlphaFoldDB" id="X0XPB3"/>
<comment type="caution">
    <text evidence="1">The sequence shown here is derived from an EMBL/GenBank/DDBJ whole genome shotgun (WGS) entry which is preliminary data.</text>
</comment>
<evidence type="ECO:0008006" key="2">
    <source>
        <dbReference type="Google" id="ProtNLM"/>
    </source>
</evidence>
<feature type="non-terminal residue" evidence="1">
    <location>
        <position position="1"/>
    </location>
</feature>
<name>X0XPB3_9ZZZZ</name>
<dbReference type="Gene3D" id="3.40.960.10">
    <property type="entry name" value="VSR Endonuclease"/>
    <property type="match status" value="1"/>
</dbReference>
<proteinExistence type="predicted"/>
<accession>X0XPB3</accession>
<evidence type="ECO:0000313" key="1">
    <source>
        <dbReference type="EMBL" id="GAG38458.1"/>
    </source>
</evidence>
<reference evidence="1" key="1">
    <citation type="journal article" date="2014" name="Front. Microbiol.">
        <title>High frequency of phylogenetically diverse reductive dehalogenase-homologous genes in deep subseafloor sedimentary metagenomes.</title>
        <authorList>
            <person name="Kawai M."/>
            <person name="Futagami T."/>
            <person name="Toyoda A."/>
            <person name="Takaki Y."/>
            <person name="Nishi S."/>
            <person name="Hori S."/>
            <person name="Arai W."/>
            <person name="Tsubouchi T."/>
            <person name="Morono Y."/>
            <person name="Uchiyama I."/>
            <person name="Ito T."/>
            <person name="Fujiyama A."/>
            <person name="Inagaki F."/>
            <person name="Takami H."/>
        </authorList>
    </citation>
    <scope>NUCLEOTIDE SEQUENCE</scope>
    <source>
        <strain evidence="1">Expedition CK06-06</strain>
    </source>
</reference>
<gene>
    <name evidence="1" type="ORF">S01H1_67416</name>
</gene>
<organism evidence="1">
    <name type="scientific">marine sediment metagenome</name>
    <dbReference type="NCBI Taxonomy" id="412755"/>
    <lineage>
        <taxon>unclassified sequences</taxon>
        <taxon>metagenomes</taxon>
        <taxon>ecological metagenomes</taxon>
    </lineage>
</organism>
<protein>
    <recommendedName>
        <fullName evidence="2">DUF559 domain-containing protein</fullName>
    </recommendedName>
</protein>
<sequence>GFVAVQSVQIFFVQKNNKEGKYMLTKARSQIEERIYLILREKFPGFVIVQNKTIDVGPKKLYADIYIENPIRMVIEVSPVQHRKMNEFFYKDHEAFWNAQRNDKLKKEWASKNDFTFIELTEVHFKDIEQSVVEIVNEHLKGE</sequence>
<dbReference type="EMBL" id="BARS01044649">
    <property type="protein sequence ID" value="GAG38458.1"/>
    <property type="molecule type" value="Genomic_DNA"/>
</dbReference>